<accession>A0A0R3LHS0</accession>
<reference evidence="1 2" key="1">
    <citation type="submission" date="2014-03" db="EMBL/GenBank/DDBJ databases">
        <title>Bradyrhizobium valentinum sp. nov., isolated from effective nodules of Lupinus mariae-josephae, a lupine endemic of basic-lime soils in Eastern Spain.</title>
        <authorList>
            <person name="Duran D."/>
            <person name="Rey L."/>
            <person name="Navarro A."/>
            <person name="Busquets A."/>
            <person name="Imperial J."/>
            <person name="Ruiz-Argueso T."/>
        </authorList>
    </citation>
    <scope>NUCLEOTIDE SEQUENCE [LARGE SCALE GENOMIC DNA]</scope>
    <source>
        <strain evidence="1 2">LmjM3</strain>
    </source>
</reference>
<name>A0A0R3LHS0_9BRAD</name>
<evidence type="ECO:0000313" key="1">
    <source>
        <dbReference type="EMBL" id="KRR04630.1"/>
    </source>
</evidence>
<keyword evidence="2" id="KW-1185">Reference proteome</keyword>
<comment type="caution">
    <text evidence="1">The sequence shown here is derived from an EMBL/GenBank/DDBJ whole genome shotgun (WGS) entry which is preliminary data.</text>
</comment>
<gene>
    <name evidence="1" type="ORF">CP49_11295</name>
</gene>
<organism evidence="1 2">
    <name type="scientific">Bradyrhizobium valentinum</name>
    <dbReference type="NCBI Taxonomy" id="1518501"/>
    <lineage>
        <taxon>Bacteria</taxon>
        <taxon>Pseudomonadati</taxon>
        <taxon>Pseudomonadota</taxon>
        <taxon>Alphaproteobacteria</taxon>
        <taxon>Hyphomicrobiales</taxon>
        <taxon>Nitrobacteraceae</taxon>
        <taxon>Bradyrhizobium</taxon>
    </lineage>
</organism>
<dbReference type="EMBL" id="LLXX01000124">
    <property type="protein sequence ID" value="KRR04630.1"/>
    <property type="molecule type" value="Genomic_DNA"/>
</dbReference>
<protein>
    <submittedName>
        <fullName evidence="1">Uncharacterized protein</fullName>
    </submittedName>
</protein>
<dbReference type="AlphaFoldDB" id="A0A0R3LHS0"/>
<evidence type="ECO:0000313" key="2">
    <source>
        <dbReference type="Proteomes" id="UP000051913"/>
    </source>
</evidence>
<proteinExistence type="predicted"/>
<dbReference type="Proteomes" id="UP000051913">
    <property type="component" value="Unassembled WGS sequence"/>
</dbReference>
<sequence>MTWKKFVIPLAIAPRRRAVATALIYGLSLAVRFTSAAGEETEVPAPAARSANPMASIMINDGAQLLHRNWPPKPVLPIALNRGWPLGPRSCHAACESRVPISAMPSCPP</sequence>